<feature type="non-terminal residue" evidence="2">
    <location>
        <position position="1"/>
    </location>
</feature>
<dbReference type="EMBL" id="CM031836">
    <property type="protein sequence ID" value="KAG6685727.1"/>
    <property type="molecule type" value="Genomic_DNA"/>
</dbReference>
<dbReference type="AlphaFoldDB" id="A0A922DK21"/>
<reference evidence="2" key="1">
    <citation type="submission" date="2021-01" db="EMBL/GenBank/DDBJ databases">
        <authorList>
            <person name="Lovell J.T."/>
            <person name="Bentley N."/>
            <person name="Bhattarai G."/>
            <person name="Jenkins J.W."/>
            <person name="Sreedasyam A."/>
            <person name="Alarcon Y."/>
            <person name="Bock C."/>
            <person name="Boston L."/>
            <person name="Carlson J."/>
            <person name="Cervantes K."/>
            <person name="Clermont K."/>
            <person name="Krom N."/>
            <person name="Kubenka K."/>
            <person name="Mamidi S."/>
            <person name="Mattison C."/>
            <person name="Monteros M."/>
            <person name="Pisani C."/>
            <person name="Plott C."/>
            <person name="Rajasekar S."/>
            <person name="Rhein H.S."/>
            <person name="Rohla C."/>
            <person name="Song M."/>
            <person name="Hilaire R.S."/>
            <person name="Shu S."/>
            <person name="Wells L."/>
            <person name="Wang X."/>
            <person name="Webber J."/>
            <person name="Heerema R.J."/>
            <person name="Klein P."/>
            <person name="Conner P."/>
            <person name="Grauke L."/>
            <person name="Grimwood J."/>
            <person name="Schmutz J."/>
            <person name="Randall J.J."/>
        </authorList>
    </citation>
    <scope>NUCLEOTIDE SEQUENCE</scope>
    <source>
        <tissue evidence="2">Leaf</tissue>
    </source>
</reference>
<dbReference type="PANTHER" id="PTHR35131:SF2">
    <property type="entry name" value="GAG-POL POLYPROTEIN"/>
    <property type="match status" value="1"/>
</dbReference>
<evidence type="ECO:0000313" key="3">
    <source>
        <dbReference type="Proteomes" id="UP000811246"/>
    </source>
</evidence>
<accession>A0A922DK21</accession>
<feature type="compositionally biased region" description="Low complexity" evidence="1">
    <location>
        <begin position="54"/>
        <end position="71"/>
    </location>
</feature>
<evidence type="ECO:0000313" key="2">
    <source>
        <dbReference type="EMBL" id="KAG6685727.1"/>
    </source>
</evidence>
<dbReference type="Proteomes" id="UP000811246">
    <property type="component" value="Chromosome 12"/>
</dbReference>
<feature type="compositionally biased region" description="Low complexity" evidence="1">
    <location>
        <begin position="10"/>
        <end position="24"/>
    </location>
</feature>
<name>A0A922DK21_CARIL</name>
<feature type="region of interest" description="Disordered" evidence="1">
    <location>
        <begin position="1"/>
        <end position="72"/>
    </location>
</feature>
<proteinExistence type="predicted"/>
<dbReference type="PANTHER" id="PTHR35131">
    <property type="entry name" value="EXPRESSED PROTEIN"/>
    <property type="match status" value="1"/>
</dbReference>
<protein>
    <submittedName>
        <fullName evidence="2">Uncharacterized protein</fullName>
    </submittedName>
</protein>
<sequence length="197" mass="21004">LFSGAPVGISQSPSAVAPSPHAVADLGHRTVPTALPRSHRLRPDSAPTSRSRSRSGAYSIRSRSRRSYSASDKVGVGVGIEMDPHNYVDIGARGTGGSLVMKEIEHLSRLGLSCQGSSHETQTQIKDMASTGSHDHFRRTFGSDIATQEKKKKRSRILSSISSMVEVSDNNRPFGIPVSVTGTLKQGPKKVLPGCDS</sequence>
<organism evidence="2 3">
    <name type="scientific">Carya illinoinensis</name>
    <name type="common">Pecan</name>
    <dbReference type="NCBI Taxonomy" id="32201"/>
    <lineage>
        <taxon>Eukaryota</taxon>
        <taxon>Viridiplantae</taxon>
        <taxon>Streptophyta</taxon>
        <taxon>Embryophyta</taxon>
        <taxon>Tracheophyta</taxon>
        <taxon>Spermatophyta</taxon>
        <taxon>Magnoliopsida</taxon>
        <taxon>eudicotyledons</taxon>
        <taxon>Gunneridae</taxon>
        <taxon>Pentapetalae</taxon>
        <taxon>rosids</taxon>
        <taxon>fabids</taxon>
        <taxon>Fagales</taxon>
        <taxon>Juglandaceae</taxon>
        <taxon>Carya</taxon>
    </lineage>
</organism>
<comment type="caution">
    <text evidence="2">The sequence shown here is derived from an EMBL/GenBank/DDBJ whole genome shotgun (WGS) entry which is preliminary data.</text>
</comment>
<gene>
    <name evidence="2" type="ORF">I3842_12G126700</name>
</gene>
<feature type="region of interest" description="Disordered" evidence="1">
    <location>
        <begin position="177"/>
        <end position="197"/>
    </location>
</feature>
<evidence type="ECO:0000256" key="1">
    <source>
        <dbReference type="SAM" id="MobiDB-lite"/>
    </source>
</evidence>